<evidence type="ECO:0000313" key="2">
    <source>
        <dbReference type="EMBL" id="ABZ83334.1"/>
    </source>
</evidence>
<gene>
    <name evidence="2" type="ORF">HM1_1242</name>
</gene>
<keyword evidence="1" id="KW-1133">Transmembrane helix</keyword>
<accession>B0TH09</accession>
<keyword evidence="3" id="KW-1185">Reference proteome</keyword>
<dbReference type="STRING" id="498761.HM1_1242"/>
<dbReference type="AlphaFoldDB" id="B0TH09"/>
<keyword evidence="1" id="KW-0472">Membrane</keyword>
<dbReference type="eggNOG" id="COG0859">
    <property type="taxonomic scope" value="Bacteria"/>
</dbReference>
<dbReference type="EMBL" id="CP000930">
    <property type="protein sequence ID" value="ABZ83334.1"/>
    <property type="molecule type" value="Genomic_DNA"/>
</dbReference>
<dbReference type="OrthoDB" id="1931716at2"/>
<keyword evidence="1" id="KW-0812">Transmembrane</keyword>
<organism evidence="2 3">
    <name type="scientific">Heliobacterium modesticaldum (strain ATCC 51547 / Ice1)</name>
    <dbReference type="NCBI Taxonomy" id="498761"/>
    <lineage>
        <taxon>Bacteria</taxon>
        <taxon>Bacillati</taxon>
        <taxon>Bacillota</taxon>
        <taxon>Clostridia</taxon>
        <taxon>Eubacteriales</taxon>
        <taxon>Heliobacteriaceae</taxon>
        <taxon>Heliomicrobium</taxon>
    </lineage>
</organism>
<dbReference type="RefSeq" id="WP_012281868.1">
    <property type="nucleotide sequence ID" value="NC_010337.2"/>
</dbReference>
<name>B0TH09_HELMI</name>
<evidence type="ECO:0000313" key="3">
    <source>
        <dbReference type="Proteomes" id="UP000008550"/>
    </source>
</evidence>
<feature type="transmembrane region" description="Helical" evidence="1">
    <location>
        <begin position="137"/>
        <end position="162"/>
    </location>
</feature>
<protein>
    <submittedName>
        <fullName evidence="2">Uncharacterized protein</fullName>
    </submittedName>
</protein>
<sequence>MVEKEKWCLVIRSVPFQQMDKIIPALTREFPGHRLAVLTHPHGVQMASSYAEVDEVIPYSQPGSFDREYIPEAVKARVWDVVIVPVANVSGSGFYNVLRFGAAIAALSRFLINLPGELKPFTPGGLIWGGSVNGMRALLAAVGAAILWLPWWLVFSLASVLIPQKSGGCESSEGG</sequence>
<dbReference type="Proteomes" id="UP000008550">
    <property type="component" value="Chromosome"/>
</dbReference>
<dbReference type="HOGENOM" id="CLU_1624770_0_0_9"/>
<reference evidence="2 3" key="1">
    <citation type="journal article" date="2008" name="J. Bacteriol.">
        <title>The genome of Heliobacterium modesticaldum, a phototrophic representative of the Firmicutes containing the simplest photosynthetic apparatus.</title>
        <authorList>
            <person name="Sattley W.M."/>
            <person name="Madigan M.T."/>
            <person name="Swingley W.D."/>
            <person name="Cheung P.C."/>
            <person name="Clocksin K.M."/>
            <person name="Conrad A.L."/>
            <person name="Dejesa L.C."/>
            <person name="Honchak B.M."/>
            <person name="Jung D.O."/>
            <person name="Karbach L.E."/>
            <person name="Kurdoglu A."/>
            <person name="Lahiri S."/>
            <person name="Mastrian S.D."/>
            <person name="Page L.E."/>
            <person name="Taylor H.L."/>
            <person name="Wang Z.T."/>
            <person name="Raymond J."/>
            <person name="Chen M."/>
            <person name="Blankenship R.E."/>
            <person name="Touchman J.W."/>
        </authorList>
    </citation>
    <scope>NUCLEOTIDE SEQUENCE [LARGE SCALE GENOMIC DNA]</scope>
    <source>
        <strain evidence="3">ATCC 51547 / Ice1</strain>
    </source>
</reference>
<evidence type="ECO:0000256" key="1">
    <source>
        <dbReference type="SAM" id="Phobius"/>
    </source>
</evidence>
<proteinExistence type="predicted"/>
<dbReference type="KEGG" id="hmo:HM1_1242"/>